<dbReference type="HAMAP" id="MF_01114">
    <property type="entry name" value="RecX"/>
    <property type="match status" value="1"/>
</dbReference>
<proteinExistence type="inferred from homology"/>
<dbReference type="InterPro" id="IPR003783">
    <property type="entry name" value="Regulatory_RecX"/>
</dbReference>
<dbReference type="GO" id="GO:0006282">
    <property type="term" value="P:regulation of DNA repair"/>
    <property type="evidence" value="ECO:0007669"/>
    <property type="project" value="UniProtKB-UniRule"/>
</dbReference>
<evidence type="ECO:0000256" key="4">
    <source>
        <dbReference type="ARBA" id="ARBA00022490"/>
    </source>
</evidence>
<dbReference type="InterPro" id="IPR053924">
    <property type="entry name" value="RecX_HTH_2nd"/>
</dbReference>
<accession>A0A0H4T6Q2</accession>
<reference evidence="8" key="1">
    <citation type="journal article" date="2015" name="ISME J.">
        <title>Aquifer environment selects for microbial species cohorts in sediment and groundwater.</title>
        <authorList>
            <person name="Hug L.A."/>
            <person name="Thomas B.C."/>
            <person name="Brown C.T."/>
            <person name="Frischkorn K.R."/>
            <person name="Williams K.H."/>
            <person name="Tringe S.G."/>
            <person name="Banfield J.F."/>
        </authorList>
    </citation>
    <scope>NUCLEOTIDE SEQUENCE</scope>
</reference>
<organism evidence="8">
    <name type="scientific">uncultured Microgenomates bacterium Rifle_16ft_4_minimus_38077</name>
    <dbReference type="NCBI Taxonomy" id="1665117"/>
    <lineage>
        <taxon>Bacteria</taxon>
        <taxon>Candidatus Microgenomatota</taxon>
        <taxon>environmental samples</taxon>
    </lineage>
</organism>
<feature type="domain" description="RecX third three-helical" evidence="7">
    <location>
        <begin position="155"/>
        <end position="198"/>
    </location>
</feature>
<keyword evidence="4 5" id="KW-0963">Cytoplasm</keyword>
<dbReference type="PANTHER" id="PTHR33602:SF1">
    <property type="entry name" value="REGULATORY PROTEIN RECX FAMILY PROTEIN"/>
    <property type="match status" value="1"/>
</dbReference>
<comment type="similarity">
    <text evidence="2 5">Belongs to the RecX family.</text>
</comment>
<evidence type="ECO:0000256" key="1">
    <source>
        <dbReference type="ARBA" id="ARBA00004496"/>
    </source>
</evidence>
<dbReference type="EMBL" id="KT007014">
    <property type="protein sequence ID" value="AKQ03478.1"/>
    <property type="molecule type" value="Genomic_DNA"/>
</dbReference>
<evidence type="ECO:0000259" key="6">
    <source>
        <dbReference type="Pfam" id="PF02631"/>
    </source>
</evidence>
<comment type="subcellular location">
    <subcellularLocation>
        <location evidence="1 5">Cytoplasm</location>
    </subcellularLocation>
</comment>
<dbReference type="GO" id="GO:0005737">
    <property type="term" value="C:cytoplasm"/>
    <property type="evidence" value="ECO:0007669"/>
    <property type="project" value="UniProtKB-SubCell"/>
</dbReference>
<dbReference type="Gene3D" id="1.10.10.10">
    <property type="entry name" value="Winged helix-like DNA-binding domain superfamily/Winged helix DNA-binding domain"/>
    <property type="match status" value="3"/>
</dbReference>
<evidence type="ECO:0000259" key="7">
    <source>
        <dbReference type="Pfam" id="PF21981"/>
    </source>
</evidence>
<protein>
    <recommendedName>
        <fullName evidence="3 5">Regulatory protein RecX</fullName>
    </recommendedName>
</protein>
<dbReference type="InterPro" id="IPR053925">
    <property type="entry name" value="RecX_HTH_3rd"/>
</dbReference>
<dbReference type="Pfam" id="PF02631">
    <property type="entry name" value="RecX_HTH2"/>
    <property type="match status" value="1"/>
</dbReference>
<evidence type="ECO:0000256" key="3">
    <source>
        <dbReference type="ARBA" id="ARBA00018111"/>
    </source>
</evidence>
<evidence type="ECO:0000256" key="2">
    <source>
        <dbReference type="ARBA" id="ARBA00009695"/>
    </source>
</evidence>
<dbReference type="AlphaFoldDB" id="A0A0H4T6Q2"/>
<sequence length="207" mass="24809">MPSITSIKPQKSKKRVNIYLDDKFGFGLDLENFMKLGLRVEQELSDKEIKIILKKAEFQKASDKLLRYATLRPRSEKEFRNWLKKHKVHESLHRELFDRLKRLELIDDKVFAKWWIGQRLQFKFKSKRELENELQIKGIDRNITEDVLSEVNIDEVKIAKGLLNKKKYRWEKLPKHEAREKMSEFLGRKGFGWGIIKIIIDDVLEKD</sequence>
<name>A0A0H4T6Q2_9BACT</name>
<feature type="domain" description="RecX second three-helical" evidence="6">
    <location>
        <begin position="107"/>
        <end position="148"/>
    </location>
</feature>
<comment type="function">
    <text evidence="5">Modulates RecA activity.</text>
</comment>
<evidence type="ECO:0000256" key="5">
    <source>
        <dbReference type="HAMAP-Rule" id="MF_01114"/>
    </source>
</evidence>
<evidence type="ECO:0000313" key="8">
    <source>
        <dbReference type="EMBL" id="AKQ03478.1"/>
    </source>
</evidence>
<dbReference type="PANTHER" id="PTHR33602">
    <property type="entry name" value="REGULATORY PROTEIN RECX FAMILY PROTEIN"/>
    <property type="match status" value="1"/>
</dbReference>
<dbReference type="Pfam" id="PF21981">
    <property type="entry name" value="RecX_HTH3"/>
    <property type="match status" value="1"/>
</dbReference>
<gene>
    <name evidence="5 8" type="primary">recX</name>
</gene>
<dbReference type="InterPro" id="IPR036388">
    <property type="entry name" value="WH-like_DNA-bd_sf"/>
</dbReference>